<dbReference type="EMBL" id="MZ666938">
    <property type="protein sequence ID" value="UAJ16923.1"/>
    <property type="molecule type" value="Genomic_DNA"/>
</dbReference>
<dbReference type="Proteomes" id="UP000827424">
    <property type="component" value="Segment"/>
</dbReference>
<evidence type="ECO:0000313" key="1">
    <source>
        <dbReference type="EMBL" id="UAJ16923.1"/>
    </source>
</evidence>
<keyword evidence="2" id="KW-1185">Reference proteome</keyword>
<organism evidence="1 2">
    <name type="scientific">Desulfovibrio phage ProddE</name>
    <dbReference type="NCBI Taxonomy" id="2866661"/>
    <lineage>
        <taxon>Viruses</taxon>
        <taxon>Duplodnaviria</taxon>
        <taxon>Heunggongvirae</taxon>
        <taxon>Uroviricota</taxon>
        <taxon>Caudoviricetes</taxon>
        <taxon>Autographivirales</taxon>
        <taxon>Autographivirales incertae sedis</taxon>
        <taxon>Proddevirus</taxon>
        <taxon>Proddevirus proddE</taxon>
    </lineage>
</organism>
<reference evidence="1" key="1">
    <citation type="submission" date="2021-07" db="EMBL/GenBank/DDBJ databases">
        <title>A sheep in wolf's clothing: the temperate origins of bacteriophage T7.</title>
        <authorList>
            <person name="Boeckman J.X."/>
            <person name="Korn A."/>
            <person name="Yao G."/>
            <person name="Ravindran A."/>
            <person name="Gonzalez C."/>
            <person name="Gill J."/>
        </authorList>
    </citation>
    <scope>NUCLEOTIDE SEQUENCE</scope>
</reference>
<sequence>MADIFVITRQHSCARFVDLDTSTKEKVLEKYRDYNTDGFDWWDCVYWDFEERMKAHGVTVDLKKTFFRLSYSQGDYASFAAQVTDLDAFLKELGGFDKKAIRLIKYAFNEGYLQVICTGSSGRSGYQHTSLSWTNPHDDFCGYFIERAPERGQIDAWAFAQKTLEDFEQACTEFFEDEAHSLYKALEREYEYLTSEDALADSFEANGCLFEINTGRLFYMSEIASTS</sequence>
<gene>
    <name evidence="1" type="ORF">CPT_ProddE_043</name>
</gene>
<proteinExistence type="predicted"/>
<accession>A0AAE8XDB1</accession>
<protein>
    <submittedName>
        <fullName evidence="1">Antitoxin</fullName>
    </submittedName>
</protein>
<name>A0AAE8XDB1_9CAUD</name>
<evidence type="ECO:0000313" key="2">
    <source>
        <dbReference type="Proteomes" id="UP000827424"/>
    </source>
</evidence>